<evidence type="ECO:0000313" key="1">
    <source>
        <dbReference type="EMBL" id="MDC4242240.1"/>
    </source>
</evidence>
<name>A0A9X4B1Z1_9CLOT</name>
<gene>
    <name evidence="1" type="ORF">NE398_19090</name>
</gene>
<accession>A0A9X4B1Z1</accession>
<dbReference type="AlphaFoldDB" id="A0A9X4B1Z1"/>
<sequence length="59" mass="6758">MKEKIKDKIKYLTEEEAKELCASLKNIFKGGVRILNPENYQSAMAGYYENLEKGQANES</sequence>
<organism evidence="1 2">
    <name type="scientific">Clostridium tertium</name>
    <dbReference type="NCBI Taxonomy" id="1559"/>
    <lineage>
        <taxon>Bacteria</taxon>
        <taxon>Bacillati</taxon>
        <taxon>Bacillota</taxon>
        <taxon>Clostridia</taxon>
        <taxon>Eubacteriales</taxon>
        <taxon>Clostridiaceae</taxon>
        <taxon>Clostridium</taxon>
    </lineage>
</organism>
<dbReference type="Proteomes" id="UP001141183">
    <property type="component" value="Unassembled WGS sequence"/>
</dbReference>
<reference evidence="1" key="1">
    <citation type="submission" date="2022-05" db="EMBL/GenBank/DDBJ databases">
        <title>Draft genome sequence of Clostridium tertium strain CP3 isolated from Peru.</title>
        <authorList>
            <person name="Hurtado R."/>
            <person name="Lima L."/>
            <person name="Sousa T."/>
            <person name="Jaiswal A.K."/>
            <person name="Tiwari S."/>
            <person name="Maturrano L."/>
            <person name="Brenig B."/>
            <person name="Azevedo V."/>
        </authorList>
    </citation>
    <scope>NUCLEOTIDE SEQUENCE</scope>
    <source>
        <strain evidence="1">CP3</strain>
    </source>
</reference>
<dbReference type="RefSeq" id="WP_272470705.1">
    <property type="nucleotide sequence ID" value="NZ_JAMRYU010000027.1"/>
</dbReference>
<comment type="caution">
    <text evidence="1">The sequence shown here is derived from an EMBL/GenBank/DDBJ whole genome shotgun (WGS) entry which is preliminary data.</text>
</comment>
<keyword evidence="2" id="KW-1185">Reference proteome</keyword>
<protein>
    <submittedName>
        <fullName evidence="1">Uncharacterized protein</fullName>
    </submittedName>
</protein>
<proteinExistence type="predicted"/>
<evidence type="ECO:0000313" key="2">
    <source>
        <dbReference type="Proteomes" id="UP001141183"/>
    </source>
</evidence>
<dbReference type="EMBL" id="JAMRYU010000027">
    <property type="protein sequence ID" value="MDC4242240.1"/>
    <property type="molecule type" value="Genomic_DNA"/>
</dbReference>